<dbReference type="PANTHER" id="PTHR44169:SF6">
    <property type="entry name" value="NADPH-DEPENDENT 1-ACYLDIHYDROXYACETONE PHOSPHATE REDUCTASE"/>
    <property type="match status" value="1"/>
</dbReference>
<dbReference type="GO" id="GO:0006654">
    <property type="term" value="P:phosphatidic acid biosynthetic process"/>
    <property type="evidence" value="ECO:0007669"/>
    <property type="project" value="TreeGrafter"/>
</dbReference>
<dbReference type="PROSITE" id="PS00061">
    <property type="entry name" value="ADH_SHORT"/>
    <property type="match status" value="1"/>
</dbReference>
<evidence type="ECO:0000256" key="3">
    <source>
        <dbReference type="ARBA" id="ARBA00023002"/>
    </source>
</evidence>
<dbReference type="AlphaFoldDB" id="A0A9X0C2F3"/>
<dbReference type="GO" id="GO:0000140">
    <property type="term" value="F:acylglycerone-phosphate reductase (NADP+) activity"/>
    <property type="evidence" value="ECO:0007669"/>
    <property type="project" value="TreeGrafter"/>
</dbReference>
<dbReference type="RefSeq" id="XP_056794560.1">
    <property type="nucleotide sequence ID" value="XM_056930267.1"/>
</dbReference>
<keyword evidence="3" id="KW-0560">Oxidoreductase</keyword>
<dbReference type="PRINTS" id="PR00081">
    <property type="entry name" value="GDHRDH"/>
</dbReference>
<evidence type="ECO:0000256" key="1">
    <source>
        <dbReference type="ARBA" id="ARBA00006484"/>
    </source>
</evidence>
<dbReference type="GO" id="GO:0004806">
    <property type="term" value="F:triacylglycerol lipase activity"/>
    <property type="evidence" value="ECO:0007669"/>
    <property type="project" value="TreeGrafter"/>
</dbReference>
<keyword evidence="6" id="KW-1185">Reference proteome</keyword>
<dbReference type="GO" id="GO:0019433">
    <property type="term" value="P:triglyceride catabolic process"/>
    <property type="evidence" value="ECO:0007669"/>
    <property type="project" value="TreeGrafter"/>
</dbReference>
<reference evidence="5" key="1">
    <citation type="submission" date="2022-12" db="EMBL/GenBank/DDBJ databases">
        <authorList>
            <person name="Petersen C."/>
        </authorList>
    </citation>
    <scope>NUCLEOTIDE SEQUENCE</scope>
    <source>
        <strain evidence="5">IBT 30728</strain>
    </source>
</reference>
<keyword evidence="2" id="KW-0521">NADP</keyword>
<protein>
    <submittedName>
        <fullName evidence="5">Uncharacterized protein</fullName>
    </submittedName>
</protein>
<evidence type="ECO:0000313" key="5">
    <source>
        <dbReference type="EMBL" id="KAJ5495547.1"/>
    </source>
</evidence>
<dbReference type="GeneID" id="81620516"/>
<dbReference type="EMBL" id="JAPWDQ010000001">
    <property type="protein sequence ID" value="KAJ5495547.1"/>
    <property type="molecule type" value="Genomic_DNA"/>
</dbReference>
<dbReference type="Pfam" id="PF00106">
    <property type="entry name" value="adh_short"/>
    <property type="match status" value="1"/>
</dbReference>
<sequence length="292" mass="30739">MHLKSVLVTGCSAGGIGAALAHALAKKGHHVFATARNTSKIPQELLDLSNVTIISLDVSSMPSVSAAARVVAKSGHGLDVLVNNAGAGYAMPVLDMDVEKAQQLYDTNVWGCIRTTQAFSDLLIASRGRIVNVSSIGGTVHMPWISAYASSKSALTTISETLRMELSPFGVEVVTIMAGVVSSNFDANSADFCLPPDSRYHDIEDIIAGWATGKVKPQGSTAAEFAESCVGDMVGQGKGGLVWRGANAGAVRFLVGWLPKMVVDLVVYQNQGLRELSKKVLGEGKQANRKNV</sequence>
<dbReference type="Gene3D" id="3.40.50.720">
    <property type="entry name" value="NAD(P)-binding Rossmann-like Domain"/>
    <property type="match status" value="1"/>
</dbReference>
<gene>
    <name evidence="5" type="ORF">N7539_000663</name>
</gene>
<comment type="caution">
    <text evidence="5">The sequence shown here is derived from an EMBL/GenBank/DDBJ whole genome shotgun (WGS) entry which is preliminary data.</text>
</comment>
<dbReference type="GO" id="GO:0005783">
    <property type="term" value="C:endoplasmic reticulum"/>
    <property type="evidence" value="ECO:0007669"/>
    <property type="project" value="TreeGrafter"/>
</dbReference>
<reference evidence="5" key="2">
    <citation type="journal article" date="2023" name="IMA Fungus">
        <title>Comparative genomic study of the Penicillium genus elucidates a diverse pangenome and 15 lateral gene transfer events.</title>
        <authorList>
            <person name="Petersen C."/>
            <person name="Sorensen T."/>
            <person name="Nielsen M.R."/>
            <person name="Sondergaard T.E."/>
            <person name="Sorensen J.L."/>
            <person name="Fitzpatrick D.A."/>
            <person name="Frisvad J.C."/>
            <person name="Nielsen K.L."/>
        </authorList>
    </citation>
    <scope>NUCLEOTIDE SEQUENCE</scope>
    <source>
        <strain evidence="5">IBT 30728</strain>
    </source>
</reference>
<dbReference type="PRINTS" id="PR00080">
    <property type="entry name" value="SDRFAMILY"/>
</dbReference>
<comment type="similarity">
    <text evidence="1 4">Belongs to the short-chain dehydrogenases/reductases (SDR) family.</text>
</comment>
<dbReference type="PANTHER" id="PTHR44169">
    <property type="entry name" value="NADPH-DEPENDENT 1-ACYLDIHYDROXYACETONE PHOSPHATE REDUCTASE"/>
    <property type="match status" value="1"/>
</dbReference>
<accession>A0A9X0C2F3</accession>
<dbReference type="Proteomes" id="UP001148312">
    <property type="component" value="Unassembled WGS sequence"/>
</dbReference>
<evidence type="ECO:0000313" key="6">
    <source>
        <dbReference type="Proteomes" id="UP001148312"/>
    </source>
</evidence>
<dbReference type="SUPFAM" id="SSF51735">
    <property type="entry name" value="NAD(P)-binding Rossmann-fold domains"/>
    <property type="match status" value="1"/>
</dbReference>
<proteinExistence type="inferred from homology"/>
<evidence type="ECO:0000256" key="4">
    <source>
        <dbReference type="RuleBase" id="RU000363"/>
    </source>
</evidence>
<evidence type="ECO:0000256" key="2">
    <source>
        <dbReference type="ARBA" id="ARBA00022857"/>
    </source>
</evidence>
<dbReference type="GO" id="GO:0005811">
    <property type="term" value="C:lipid droplet"/>
    <property type="evidence" value="ECO:0007669"/>
    <property type="project" value="TreeGrafter"/>
</dbReference>
<dbReference type="InterPro" id="IPR002347">
    <property type="entry name" value="SDR_fam"/>
</dbReference>
<dbReference type="InterPro" id="IPR036291">
    <property type="entry name" value="NAD(P)-bd_dom_sf"/>
</dbReference>
<dbReference type="InterPro" id="IPR020904">
    <property type="entry name" value="Sc_DH/Rdtase_CS"/>
</dbReference>
<name>A0A9X0C2F3_9EURO</name>
<organism evidence="5 6">
    <name type="scientific">Penicillium diatomitis</name>
    <dbReference type="NCBI Taxonomy" id="2819901"/>
    <lineage>
        <taxon>Eukaryota</taxon>
        <taxon>Fungi</taxon>
        <taxon>Dikarya</taxon>
        <taxon>Ascomycota</taxon>
        <taxon>Pezizomycotina</taxon>
        <taxon>Eurotiomycetes</taxon>
        <taxon>Eurotiomycetidae</taxon>
        <taxon>Eurotiales</taxon>
        <taxon>Aspergillaceae</taxon>
        <taxon>Penicillium</taxon>
    </lineage>
</organism>